<dbReference type="Proteomes" id="UP001230156">
    <property type="component" value="Unassembled WGS sequence"/>
</dbReference>
<evidence type="ECO:0000256" key="3">
    <source>
        <dbReference type="ARBA" id="ARBA00007739"/>
    </source>
</evidence>
<comment type="pathway">
    <text evidence="1">Cell wall biogenesis; peptidoglycan biosynthesis.</text>
</comment>
<keyword evidence="4" id="KW-0121">Carboxypeptidase</keyword>
<dbReference type="InterPro" id="IPR001460">
    <property type="entry name" value="PCN-bd_Tpept"/>
</dbReference>
<evidence type="ECO:0000259" key="12">
    <source>
        <dbReference type="Pfam" id="PF00905"/>
    </source>
</evidence>
<dbReference type="EMBL" id="JAUYVI010000001">
    <property type="protein sequence ID" value="MDQ7246383.1"/>
    <property type="molecule type" value="Genomic_DNA"/>
</dbReference>
<dbReference type="Pfam" id="PF00905">
    <property type="entry name" value="Transpeptidase"/>
    <property type="match status" value="1"/>
</dbReference>
<dbReference type="Gene3D" id="3.40.710.10">
    <property type="entry name" value="DD-peptidase/beta-lactamase superfamily"/>
    <property type="match status" value="1"/>
</dbReference>
<proteinExistence type="inferred from homology"/>
<evidence type="ECO:0000256" key="10">
    <source>
        <dbReference type="ARBA" id="ARBA00044770"/>
    </source>
</evidence>
<keyword evidence="9" id="KW-0511">Multifunctional enzyme</keyword>
<feature type="domain" description="Glycosyl transferase family 51" evidence="13">
    <location>
        <begin position="59"/>
        <end position="220"/>
    </location>
</feature>
<evidence type="ECO:0000256" key="2">
    <source>
        <dbReference type="ARBA" id="ARBA00007090"/>
    </source>
</evidence>
<comment type="catalytic activity">
    <reaction evidence="11">
        <text>[GlcNAc-(1-&gt;4)-Mur2Ac(oyl-L-Ala-gamma-D-Glu-L-Lys-D-Ala-D-Ala)](n)-di-trans,octa-cis-undecaprenyl diphosphate + beta-D-GlcNAc-(1-&gt;4)-Mur2Ac(oyl-L-Ala-gamma-D-Glu-L-Lys-D-Ala-D-Ala)-di-trans,octa-cis-undecaprenyl diphosphate = [GlcNAc-(1-&gt;4)-Mur2Ac(oyl-L-Ala-gamma-D-Glu-L-Lys-D-Ala-D-Ala)](n+1)-di-trans,octa-cis-undecaprenyl diphosphate + di-trans,octa-cis-undecaprenyl diphosphate + H(+)</text>
        <dbReference type="Rhea" id="RHEA:23708"/>
        <dbReference type="Rhea" id="RHEA-COMP:9602"/>
        <dbReference type="Rhea" id="RHEA-COMP:9603"/>
        <dbReference type="ChEBI" id="CHEBI:15378"/>
        <dbReference type="ChEBI" id="CHEBI:58405"/>
        <dbReference type="ChEBI" id="CHEBI:60033"/>
        <dbReference type="ChEBI" id="CHEBI:78435"/>
        <dbReference type="EC" id="2.4.99.28"/>
    </reaction>
</comment>
<evidence type="ECO:0000256" key="6">
    <source>
        <dbReference type="ARBA" id="ARBA00022676"/>
    </source>
</evidence>
<evidence type="ECO:0000256" key="11">
    <source>
        <dbReference type="ARBA" id="ARBA00049902"/>
    </source>
</evidence>
<keyword evidence="5" id="KW-0645">Protease</keyword>
<gene>
    <name evidence="15" type="ORF">Q8A70_01835</name>
</gene>
<evidence type="ECO:0000256" key="7">
    <source>
        <dbReference type="ARBA" id="ARBA00022679"/>
    </source>
</evidence>
<evidence type="ECO:0000313" key="16">
    <source>
        <dbReference type="Proteomes" id="UP001230156"/>
    </source>
</evidence>
<dbReference type="SUPFAM" id="SSF53955">
    <property type="entry name" value="Lysozyme-like"/>
    <property type="match status" value="1"/>
</dbReference>
<keyword evidence="8" id="KW-0378">Hydrolase</keyword>
<accession>A0ABU0YI58</accession>
<dbReference type="EC" id="2.4.99.28" evidence="10"/>
<dbReference type="InterPro" id="IPR036950">
    <property type="entry name" value="PBP_transglycosylase"/>
</dbReference>
<comment type="similarity">
    <text evidence="2">In the C-terminal section; belongs to the transpeptidase family.</text>
</comment>
<keyword evidence="6" id="KW-0328">Glycosyltransferase</keyword>
<dbReference type="PANTHER" id="PTHR32282:SF15">
    <property type="entry name" value="PENICILLIN-BINDING PROTEIN 1C"/>
    <property type="match status" value="1"/>
</dbReference>
<dbReference type="Gene3D" id="1.10.3810.10">
    <property type="entry name" value="Biosynthetic peptidoglycan transglycosylase-like"/>
    <property type="match status" value="1"/>
</dbReference>
<dbReference type="RefSeq" id="WP_379953767.1">
    <property type="nucleotide sequence ID" value="NZ_JAUYVI010000001.1"/>
</dbReference>
<evidence type="ECO:0000259" key="14">
    <source>
        <dbReference type="Pfam" id="PF06832"/>
    </source>
</evidence>
<dbReference type="Pfam" id="PF06832">
    <property type="entry name" value="BiPBP_C"/>
    <property type="match status" value="1"/>
</dbReference>
<evidence type="ECO:0000256" key="4">
    <source>
        <dbReference type="ARBA" id="ARBA00022645"/>
    </source>
</evidence>
<dbReference type="Pfam" id="PF00912">
    <property type="entry name" value="Transgly"/>
    <property type="match status" value="1"/>
</dbReference>
<evidence type="ECO:0000256" key="5">
    <source>
        <dbReference type="ARBA" id="ARBA00022670"/>
    </source>
</evidence>
<evidence type="ECO:0000313" key="15">
    <source>
        <dbReference type="EMBL" id="MDQ7246383.1"/>
    </source>
</evidence>
<dbReference type="InterPro" id="IPR050396">
    <property type="entry name" value="Glycosyltr_51/Transpeptidase"/>
</dbReference>
<dbReference type="InterPro" id="IPR001264">
    <property type="entry name" value="Glyco_trans_51"/>
</dbReference>
<comment type="caution">
    <text evidence="15">The sequence shown here is derived from an EMBL/GenBank/DDBJ whole genome shotgun (WGS) entry which is preliminary data.</text>
</comment>
<sequence>MRNRRRRIALAAGVVAATLCAWGWFGAALVAPRPTPILLDRNGGFMAQIAAHDDAGYGYWEIADLPPRVAAATVALEDRRFWWHPGVDPVAIARAVWQNLASGSRVSGASTLAMQVARMQDPAPRNYLNKAREASTALFVTLRYGRAAVLRQYLKLAPYGNGSHGIAHAARFYFDKPVADLSWAEIAFLAAIPQAPSRMNPLLLDGRADAITRGQRILDALRAGAVITETEYALASSQLDHLPLLDRRTRPENALHAILNLQRMIDPDEVRATDPRITTTIARAIQREVEASTKAYLDRWRKDGAEQAAAVVVDVATGEVLAWVGSAGYYQAGTGAIDFALTERSPGSALKPFIYALALDRGAIGPETKLLDTAFSAGTIANSDRSFLGVMTPRRALANSRNVPAANLTKAIGLDETFLYLRLLGINAAERPASYYGLSLSVGALPTTLEKLTRAYLALADDGVMRELVWLRNTQPRVGTRVMSVDAARLVTQFLADPSARLPSFPRMGSTEYPFPVAIKTGTSQGYRDAWTMAFSRKYLVGVWVGRSDAGPMRDVTGAGSAAELARAILLDLHGDVPDVAAMAFPAPPNYRLGAEKLPEWTNGKVVAKAAAVDAEALTELTPASEESGGVTIVSPRNNMRVIRNPELPADLASLPLKAALPPGASQVVWYVDGKPFLVGQADATARWPLQPGVHTFEAKVPYRGLASSPVTIEVE</sequence>
<comment type="similarity">
    <text evidence="3">In the N-terminal section; belongs to the glycosyltransferase 51 family.</text>
</comment>
<protein>
    <recommendedName>
        <fullName evidence="10">peptidoglycan glycosyltransferase</fullName>
        <ecNumber evidence="10">2.4.99.28</ecNumber>
    </recommendedName>
</protein>
<reference evidence="16" key="1">
    <citation type="submission" date="2023-08" db="EMBL/GenBank/DDBJ databases">
        <title>Rhodospirillaceae gen. nov., a novel taxon isolated from the Yangtze River Yuezi River estuary sludge.</title>
        <authorList>
            <person name="Ruan L."/>
        </authorList>
    </citation>
    <scope>NUCLEOTIDE SEQUENCE [LARGE SCALE GENOMIC DNA]</scope>
    <source>
        <strain evidence="16">R-7</strain>
    </source>
</reference>
<feature type="domain" description="Penicillin-binding protein transpeptidase" evidence="12">
    <location>
        <begin position="309"/>
        <end position="536"/>
    </location>
</feature>
<feature type="domain" description="Penicillin-binding C-terminal" evidence="14">
    <location>
        <begin position="624"/>
        <end position="698"/>
    </location>
</feature>
<evidence type="ECO:0000256" key="8">
    <source>
        <dbReference type="ARBA" id="ARBA00022801"/>
    </source>
</evidence>
<name>A0ABU0YI58_9PROT</name>
<dbReference type="InterPro" id="IPR009647">
    <property type="entry name" value="PBP_C"/>
</dbReference>
<dbReference type="SUPFAM" id="SSF56601">
    <property type="entry name" value="beta-lactamase/transpeptidase-like"/>
    <property type="match status" value="1"/>
</dbReference>
<evidence type="ECO:0000256" key="9">
    <source>
        <dbReference type="ARBA" id="ARBA00023268"/>
    </source>
</evidence>
<dbReference type="InterPro" id="IPR012338">
    <property type="entry name" value="Beta-lactam/transpept-like"/>
</dbReference>
<keyword evidence="16" id="KW-1185">Reference proteome</keyword>
<dbReference type="InterPro" id="IPR023346">
    <property type="entry name" value="Lysozyme-like_dom_sf"/>
</dbReference>
<keyword evidence="7" id="KW-0808">Transferase</keyword>
<organism evidence="15 16">
    <name type="scientific">Dongia sedimenti</name>
    <dbReference type="NCBI Taxonomy" id="3064282"/>
    <lineage>
        <taxon>Bacteria</taxon>
        <taxon>Pseudomonadati</taxon>
        <taxon>Pseudomonadota</taxon>
        <taxon>Alphaproteobacteria</taxon>
        <taxon>Rhodospirillales</taxon>
        <taxon>Dongiaceae</taxon>
        <taxon>Dongia</taxon>
    </lineage>
</organism>
<evidence type="ECO:0000256" key="1">
    <source>
        <dbReference type="ARBA" id="ARBA00004752"/>
    </source>
</evidence>
<evidence type="ECO:0000259" key="13">
    <source>
        <dbReference type="Pfam" id="PF00912"/>
    </source>
</evidence>
<dbReference type="PANTHER" id="PTHR32282">
    <property type="entry name" value="BINDING PROTEIN TRANSPEPTIDASE, PUTATIVE-RELATED"/>
    <property type="match status" value="1"/>
</dbReference>